<reference evidence="7 8" key="1">
    <citation type="submission" date="2024-01" db="EMBL/GenBank/DDBJ databases">
        <title>The genomes of 5 underutilized Papilionoideae crops provide insights into root nodulation and disease resistanc.</title>
        <authorList>
            <person name="Jiang F."/>
        </authorList>
    </citation>
    <scope>NUCLEOTIDE SEQUENCE [LARGE SCALE GENOMIC DNA]</scope>
    <source>
        <strain evidence="7">LVBAO_FW01</strain>
        <tissue evidence="7">Leaves</tissue>
    </source>
</reference>
<evidence type="ECO:0000256" key="3">
    <source>
        <dbReference type="ARBA" id="ARBA00022692"/>
    </source>
</evidence>
<dbReference type="GO" id="GO:0015297">
    <property type="term" value="F:antiporter activity"/>
    <property type="evidence" value="ECO:0007669"/>
    <property type="project" value="InterPro"/>
</dbReference>
<evidence type="ECO:0000256" key="4">
    <source>
        <dbReference type="ARBA" id="ARBA00022989"/>
    </source>
</evidence>
<gene>
    <name evidence="7" type="ORF">VNO77_05704</name>
</gene>
<feature type="transmembrane region" description="Helical" evidence="6">
    <location>
        <begin position="532"/>
        <end position="552"/>
    </location>
</feature>
<feature type="transmembrane region" description="Helical" evidence="6">
    <location>
        <begin position="455"/>
        <end position="476"/>
    </location>
</feature>
<comment type="caution">
    <text evidence="7">The sequence shown here is derived from an EMBL/GenBank/DDBJ whole genome shotgun (WGS) entry which is preliminary data.</text>
</comment>
<evidence type="ECO:0000313" key="7">
    <source>
        <dbReference type="EMBL" id="KAK7363558.1"/>
    </source>
</evidence>
<proteinExistence type="inferred from homology"/>
<dbReference type="GO" id="GO:0042910">
    <property type="term" value="F:xenobiotic transmembrane transporter activity"/>
    <property type="evidence" value="ECO:0007669"/>
    <property type="project" value="InterPro"/>
</dbReference>
<dbReference type="Pfam" id="PF01554">
    <property type="entry name" value="MatE"/>
    <property type="match status" value="2"/>
</dbReference>
<dbReference type="NCBIfam" id="TIGR00797">
    <property type="entry name" value="matE"/>
    <property type="match status" value="1"/>
</dbReference>
<organism evidence="7 8">
    <name type="scientific">Canavalia gladiata</name>
    <name type="common">Sword bean</name>
    <name type="synonym">Dolichos gladiatus</name>
    <dbReference type="NCBI Taxonomy" id="3824"/>
    <lineage>
        <taxon>Eukaryota</taxon>
        <taxon>Viridiplantae</taxon>
        <taxon>Streptophyta</taxon>
        <taxon>Embryophyta</taxon>
        <taxon>Tracheophyta</taxon>
        <taxon>Spermatophyta</taxon>
        <taxon>Magnoliopsida</taxon>
        <taxon>eudicotyledons</taxon>
        <taxon>Gunneridae</taxon>
        <taxon>Pentapetalae</taxon>
        <taxon>rosids</taxon>
        <taxon>fabids</taxon>
        <taxon>Fabales</taxon>
        <taxon>Fabaceae</taxon>
        <taxon>Papilionoideae</taxon>
        <taxon>50 kb inversion clade</taxon>
        <taxon>NPAAA clade</taxon>
        <taxon>indigoferoid/millettioid clade</taxon>
        <taxon>Phaseoleae</taxon>
        <taxon>Canavalia</taxon>
    </lineage>
</organism>
<feature type="transmembrane region" description="Helical" evidence="6">
    <location>
        <begin position="413"/>
        <end position="435"/>
    </location>
</feature>
<evidence type="ECO:0000256" key="1">
    <source>
        <dbReference type="ARBA" id="ARBA00004141"/>
    </source>
</evidence>
<dbReference type="AlphaFoldDB" id="A0AAN9REE1"/>
<name>A0AAN9REE1_CANGL</name>
<comment type="similarity">
    <text evidence="2 6">Belongs to the multi antimicrobial extrusion (MATE) (TC 2.A.66.1) family.</text>
</comment>
<dbReference type="PANTHER" id="PTHR11206">
    <property type="entry name" value="MULTIDRUG RESISTANCE PROTEIN"/>
    <property type="match status" value="1"/>
</dbReference>
<dbReference type="InterPro" id="IPR045069">
    <property type="entry name" value="MATE_euk"/>
</dbReference>
<comment type="caution">
    <text evidence="6">Lacks conserved residue(s) required for the propagation of feature annotation.</text>
</comment>
<accession>A0AAN9REE1</accession>
<feature type="transmembrane region" description="Helical" evidence="6">
    <location>
        <begin position="313"/>
        <end position="337"/>
    </location>
</feature>
<feature type="transmembrane region" description="Helical" evidence="6">
    <location>
        <begin position="558"/>
        <end position="581"/>
    </location>
</feature>
<evidence type="ECO:0000313" key="8">
    <source>
        <dbReference type="Proteomes" id="UP001367508"/>
    </source>
</evidence>
<dbReference type="EMBL" id="JAYMYQ010000001">
    <property type="protein sequence ID" value="KAK7363558.1"/>
    <property type="molecule type" value="Genomic_DNA"/>
</dbReference>
<protein>
    <recommendedName>
        <fullName evidence="6">Protein DETOXIFICATION</fullName>
    </recommendedName>
    <alternativeName>
        <fullName evidence="6">Multidrug and toxic compound extrusion protein</fullName>
    </alternativeName>
</protein>
<dbReference type="Proteomes" id="UP001367508">
    <property type="component" value="Unassembled WGS sequence"/>
</dbReference>
<keyword evidence="5 6" id="KW-0472">Membrane</keyword>
<comment type="subcellular location">
    <subcellularLocation>
        <location evidence="1">Membrane</location>
        <topology evidence="1">Multi-pass membrane protein</topology>
    </subcellularLocation>
</comment>
<feature type="transmembrane region" description="Helical" evidence="6">
    <location>
        <begin position="285"/>
        <end position="307"/>
    </location>
</feature>
<keyword evidence="3 6" id="KW-0812">Transmembrane</keyword>
<dbReference type="GO" id="GO:1990961">
    <property type="term" value="P:xenobiotic detoxification by transmembrane export across the plasma membrane"/>
    <property type="evidence" value="ECO:0007669"/>
    <property type="project" value="InterPro"/>
</dbReference>
<dbReference type="CDD" id="cd13132">
    <property type="entry name" value="MATE_eukaryotic"/>
    <property type="match status" value="1"/>
</dbReference>
<evidence type="ECO:0000256" key="2">
    <source>
        <dbReference type="ARBA" id="ARBA00010199"/>
    </source>
</evidence>
<dbReference type="GO" id="GO:0016020">
    <property type="term" value="C:membrane"/>
    <property type="evidence" value="ECO:0007669"/>
    <property type="project" value="UniProtKB-SubCell"/>
</dbReference>
<keyword evidence="4 6" id="KW-1133">Transmembrane helix</keyword>
<feature type="transmembrane region" description="Helical" evidence="6">
    <location>
        <begin position="176"/>
        <end position="196"/>
    </location>
</feature>
<evidence type="ECO:0000256" key="6">
    <source>
        <dbReference type="RuleBase" id="RU004914"/>
    </source>
</evidence>
<feature type="transmembrane region" description="Helical" evidence="6">
    <location>
        <begin position="216"/>
        <end position="237"/>
    </location>
</feature>
<sequence>MDEQHDFTHRPRSHYHEFICGKPPLALEIEYIDENLDLSLQKDFTTRILCSYSYISLVSHNSKLPLGMLCLFESVRGCVVPLSCEEHLLNPVVLWFAVQCQDRNKKAKLTKRFKMLAEEKSQRTHPTVAEVLDEVKRMRDIGLPIAAMSLVGYLKNMTLVVCMGRLGSLELAGGSMAIGFTNITGYSVLSGLAMGMEPLCTQAFGSRNLSLVSLTLLRTIFMLLLFSLPICLLWLNLETFMLCLNQNPDITRVASLYCRFAIPDLIANSFLHPIRIYLRSKGTTWPLLWCTLLAILLHVPIIIFLTFKLHLGVQGISISAFVTNFNTLFFLLIYMFYTRVPKEYSLYVPLLIPSPMSHNDLIITGNSTSISTAGKEWGVLIKFSIQSCLSVCLEWWWYEFMTIVAGYLHNPRVALATAAIVIQTTSLMYTLPTALSASVSTRVGNELGAGQGARASLSTVVAIGLALAGSILGLLWTTIGREWWGRVFTNDGEVLELTISVLPIIGLCELANCPQTTSCGILRGSARPGVGAVINFCSFYLVGAPVAIVLAFVWKLGMVGLCYGLLAAQIACVVSIFAVVFNTDWERESFKAKSLVGKTSCATFAHADQTQV</sequence>
<keyword evidence="8" id="KW-1185">Reference proteome</keyword>
<dbReference type="InterPro" id="IPR002528">
    <property type="entry name" value="MATE_fam"/>
</dbReference>
<evidence type="ECO:0000256" key="5">
    <source>
        <dbReference type="ARBA" id="ARBA00023136"/>
    </source>
</evidence>